<dbReference type="CDD" id="cd00657">
    <property type="entry name" value="Ferritin_like"/>
    <property type="match status" value="1"/>
</dbReference>
<evidence type="ECO:0000313" key="4">
    <source>
        <dbReference type="EMBL" id="QDT03111.1"/>
    </source>
</evidence>
<evidence type="ECO:0000313" key="5">
    <source>
        <dbReference type="Proteomes" id="UP000318538"/>
    </source>
</evidence>
<dbReference type="Gene3D" id="2.120.10.30">
    <property type="entry name" value="TolB, C-terminal domain"/>
    <property type="match status" value="1"/>
</dbReference>
<dbReference type="PANTHER" id="PTHR19328">
    <property type="entry name" value="HEDGEHOG-INTERACTING PROTEIN"/>
    <property type="match status" value="1"/>
</dbReference>
<dbReference type="InterPro" id="IPR012347">
    <property type="entry name" value="Ferritin-like"/>
</dbReference>
<dbReference type="AlphaFoldDB" id="A0A517N7K9"/>
<keyword evidence="4" id="KW-0560">Oxidoreductase</keyword>
<dbReference type="PANTHER" id="PTHR19328:SF75">
    <property type="entry name" value="ALDOSE SUGAR DEHYDROGENASE YLII"/>
    <property type="match status" value="1"/>
</dbReference>
<dbReference type="KEGG" id="rlc:K227x_14910"/>
<feature type="domain" description="Glucose/Sorbosone dehydrogenase" evidence="2">
    <location>
        <begin position="609"/>
        <end position="921"/>
    </location>
</feature>
<dbReference type="Pfam" id="PF12902">
    <property type="entry name" value="Ferritin-like"/>
    <property type="match status" value="1"/>
</dbReference>
<dbReference type="Gene3D" id="1.20.1260.10">
    <property type="match status" value="1"/>
</dbReference>
<reference evidence="4 5" key="1">
    <citation type="submission" date="2019-02" db="EMBL/GenBank/DDBJ databases">
        <title>Deep-cultivation of Planctomycetes and their phenomic and genomic characterization uncovers novel biology.</title>
        <authorList>
            <person name="Wiegand S."/>
            <person name="Jogler M."/>
            <person name="Boedeker C."/>
            <person name="Pinto D."/>
            <person name="Vollmers J."/>
            <person name="Rivas-Marin E."/>
            <person name="Kohn T."/>
            <person name="Peeters S.H."/>
            <person name="Heuer A."/>
            <person name="Rast P."/>
            <person name="Oberbeckmann S."/>
            <person name="Bunk B."/>
            <person name="Jeske O."/>
            <person name="Meyerdierks A."/>
            <person name="Storesund J.E."/>
            <person name="Kallscheuer N."/>
            <person name="Luecker S."/>
            <person name="Lage O.M."/>
            <person name="Pohl T."/>
            <person name="Merkel B.J."/>
            <person name="Hornburger P."/>
            <person name="Mueller R.-W."/>
            <person name="Bruemmer F."/>
            <person name="Labrenz M."/>
            <person name="Spormann A.M."/>
            <person name="Op den Camp H."/>
            <person name="Overmann J."/>
            <person name="Amann R."/>
            <person name="Jetten M.S.M."/>
            <person name="Mascher T."/>
            <person name="Medema M.H."/>
            <person name="Devos D.P."/>
            <person name="Kaster A.-K."/>
            <person name="Ovreas L."/>
            <person name="Rohde M."/>
            <person name="Galperin M.Y."/>
            <person name="Jogler C."/>
        </authorList>
    </citation>
    <scope>NUCLEOTIDE SEQUENCE [LARGE SCALE GENOMIC DNA]</scope>
    <source>
        <strain evidence="4 5">K22_7</strain>
    </source>
</reference>
<dbReference type="OrthoDB" id="9770043at2"/>
<dbReference type="InterPro" id="IPR011041">
    <property type="entry name" value="Quinoprot_gluc/sorb_DH_b-prop"/>
</dbReference>
<evidence type="ECO:0000256" key="1">
    <source>
        <dbReference type="SAM" id="MobiDB-lite"/>
    </source>
</evidence>
<gene>
    <name evidence="4" type="primary">yliI_1</name>
    <name evidence="4" type="ORF">K227x_14910</name>
</gene>
<keyword evidence="5" id="KW-1185">Reference proteome</keyword>
<name>A0A517N7K9_9BACT</name>
<proteinExistence type="predicted"/>
<accession>A0A517N7K9</accession>
<dbReference type="InterPro" id="IPR011042">
    <property type="entry name" value="6-blade_b-propeller_TolB-like"/>
</dbReference>
<dbReference type="Pfam" id="PF07995">
    <property type="entry name" value="GSDH"/>
    <property type="match status" value="1"/>
</dbReference>
<evidence type="ECO:0000259" key="3">
    <source>
        <dbReference type="Pfam" id="PF12902"/>
    </source>
</evidence>
<dbReference type="EC" id="1.1.5.-" evidence="4"/>
<protein>
    <submittedName>
        <fullName evidence="4">Soluble aldose sugar dehydrogenase YliI</fullName>
        <ecNumber evidence="4">1.1.5.-</ecNumber>
    </submittedName>
</protein>
<feature type="region of interest" description="Disordered" evidence="1">
    <location>
        <begin position="270"/>
        <end position="289"/>
    </location>
</feature>
<sequence>MLKGPRISFRKRRGRAVARAAADGVTPVTHATEDLVVDGELTARDEAIFLLQTAAEIEQSLLVQYLYAAYSIDATAGPSPTEQAKAGGWRRAIVEIAIEEMAHLISMQNLLLLLGGPVNLEREDFPFRDLFYPFHFKLEPISLDSLAKYVVAEMPDIVADAPLQAIIDRATGAQGGMPINRVGSLFEKIDALLVTLTEDDIYPESATTFQATAIEWRGFSERIVRPVSSLSEARALANEIAEQGEGGDTAVTSHYQKFRTIYEELEATTTWNPSRPMPTNPNTSEQPHQDLDMEAGRITDAESRRWAHIADLQYRLLLHGIAHSLVLEQGTTARTTVIGWAFGMMQFPGLREVIGFLQTRPQHDPPQADTQGRERKAGPPFAMPYTLALPHSQSAQWRTYVEIVDAINNLLAQTTSVPPFQTNLEDFVNTIRESALEFSETVTPPQTPDDPSDPPPAPGDGTKAKADFLELLKSKQGIAQFMHSGVQIPAGGSLNELFSAENYDAIVSFLTSTNAKRPPAVGKPLVVPGSPSQSGFYIQITTGVMSGNFSDDEIQVVDRWIRSLAASGAVGGNAPAIVAAARPAAVARAGAVVPSAAGIVANRFATGLTQPLFVTFAPGKPDRLYIVEKTGAIQVLDASNGQLVQTFIQVDDLSTNGERGLLGLAFHPQYEDNGHFFVNCTDAVGRTTIRRYTASSGLADTNSRHNVMVVDQPFTNHNGGWIGFGPADGLLYIAMGDGGSSNDPMGNAQETNVLLGKMLRVDVDRDDLPAAADMNYGIPPTNPFAASGAGRAEIWSLGLRNPWRCSFDRLSADLWMGDVGQSAREELNFQNANSRGGENYGWRIREGTNLTGLDPDQPNLVDPIHEYGRSDGRSIVGGYVYRGEAIAGLQGTYFYADFLSNRIWSLRYDGSSVSNHVERTAELNANSAINSIVSFGEDAQGELYLVSIGGDIFRVQQV</sequence>
<dbReference type="SUPFAM" id="SSF50952">
    <property type="entry name" value="Soluble quinoprotein glucose dehydrogenase"/>
    <property type="match status" value="1"/>
</dbReference>
<dbReference type="InterPro" id="IPR026820">
    <property type="entry name" value="VioB/RebD_dom"/>
</dbReference>
<organism evidence="4 5">
    <name type="scientific">Rubripirellula lacrimiformis</name>
    <dbReference type="NCBI Taxonomy" id="1930273"/>
    <lineage>
        <taxon>Bacteria</taxon>
        <taxon>Pseudomonadati</taxon>
        <taxon>Planctomycetota</taxon>
        <taxon>Planctomycetia</taxon>
        <taxon>Pirellulales</taxon>
        <taxon>Pirellulaceae</taxon>
        <taxon>Rubripirellula</taxon>
    </lineage>
</organism>
<feature type="compositionally biased region" description="Pro residues" evidence="1">
    <location>
        <begin position="445"/>
        <end position="458"/>
    </location>
</feature>
<feature type="domain" description="Iminophenyl-pyruvate dimer synthase" evidence="3">
    <location>
        <begin position="51"/>
        <end position="263"/>
    </location>
</feature>
<dbReference type="Proteomes" id="UP000318538">
    <property type="component" value="Chromosome"/>
</dbReference>
<feature type="region of interest" description="Disordered" evidence="1">
    <location>
        <begin position="437"/>
        <end position="463"/>
    </location>
</feature>
<dbReference type="GO" id="GO:0016491">
    <property type="term" value="F:oxidoreductase activity"/>
    <property type="evidence" value="ECO:0007669"/>
    <property type="project" value="UniProtKB-KW"/>
</dbReference>
<dbReference type="EMBL" id="CP036525">
    <property type="protein sequence ID" value="QDT03111.1"/>
    <property type="molecule type" value="Genomic_DNA"/>
</dbReference>
<evidence type="ECO:0000259" key="2">
    <source>
        <dbReference type="Pfam" id="PF07995"/>
    </source>
</evidence>
<dbReference type="InterPro" id="IPR012938">
    <property type="entry name" value="Glc/Sorbosone_DH"/>
</dbReference>